<keyword evidence="4" id="KW-0677">Repeat</keyword>
<comment type="subcellular location">
    <subcellularLocation>
        <location evidence="1">Cytoplasm</location>
    </subcellularLocation>
</comment>
<keyword evidence="3" id="KW-0853">WD repeat</keyword>
<evidence type="ECO:0000313" key="7">
    <source>
        <dbReference type="EMBL" id="KAF9608372.1"/>
    </source>
</evidence>
<dbReference type="Proteomes" id="UP000631114">
    <property type="component" value="Unassembled WGS sequence"/>
</dbReference>
<name>A0A835I1J0_9MAGN</name>
<dbReference type="GO" id="GO:0000932">
    <property type="term" value="C:P-body"/>
    <property type="evidence" value="ECO:0007669"/>
    <property type="project" value="TreeGrafter"/>
</dbReference>
<evidence type="ECO:0000256" key="3">
    <source>
        <dbReference type="ARBA" id="ARBA00022574"/>
    </source>
</evidence>
<proteinExistence type="predicted"/>
<accession>A0A835I1J0</accession>
<dbReference type="AlphaFoldDB" id="A0A835I1J0"/>
<evidence type="ECO:0000256" key="5">
    <source>
        <dbReference type="SAM" id="MobiDB-lite"/>
    </source>
</evidence>
<keyword evidence="6" id="KW-0812">Transmembrane</keyword>
<dbReference type="PANTHER" id="PTHR15598">
    <property type="entry name" value="ENHANCER OF MRNA-DECAPPING PROTEIN 4"/>
    <property type="match status" value="1"/>
</dbReference>
<dbReference type="OrthoDB" id="1739975at2759"/>
<keyword evidence="8" id="KW-1185">Reference proteome</keyword>
<dbReference type="InterPro" id="IPR045152">
    <property type="entry name" value="EDC4-like"/>
</dbReference>
<feature type="non-terminal residue" evidence="7">
    <location>
        <position position="1"/>
    </location>
</feature>
<gene>
    <name evidence="7" type="ORF">IFM89_009491</name>
</gene>
<feature type="transmembrane region" description="Helical" evidence="6">
    <location>
        <begin position="128"/>
        <end position="145"/>
    </location>
</feature>
<comment type="caution">
    <text evidence="7">The sequence shown here is derived from an EMBL/GenBank/DDBJ whole genome shotgun (WGS) entry which is preliminary data.</text>
</comment>
<protein>
    <submittedName>
        <fullName evidence="7">Uncharacterized protein</fullName>
    </submittedName>
</protein>
<evidence type="ECO:0000256" key="4">
    <source>
        <dbReference type="ARBA" id="ARBA00022737"/>
    </source>
</evidence>
<keyword evidence="6" id="KW-0472">Membrane</keyword>
<evidence type="ECO:0000313" key="8">
    <source>
        <dbReference type="Proteomes" id="UP000631114"/>
    </source>
</evidence>
<dbReference type="PANTHER" id="PTHR15598:SF5">
    <property type="entry name" value="ENHANCER OF MRNA-DECAPPING PROTEIN 4"/>
    <property type="match status" value="1"/>
</dbReference>
<keyword evidence="2" id="KW-0963">Cytoplasm</keyword>
<dbReference type="EMBL" id="JADFTS010000004">
    <property type="protein sequence ID" value="KAF9608372.1"/>
    <property type="molecule type" value="Genomic_DNA"/>
</dbReference>
<evidence type="ECO:0000256" key="1">
    <source>
        <dbReference type="ARBA" id="ARBA00004496"/>
    </source>
</evidence>
<evidence type="ECO:0000256" key="2">
    <source>
        <dbReference type="ARBA" id="ARBA00022490"/>
    </source>
</evidence>
<reference evidence="7 8" key="1">
    <citation type="submission" date="2020-10" db="EMBL/GenBank/DDBJ databases">
        <title>The Coptis chinensis genome and diversification of protoberbering-type alkaloids.</title>
        <authorList>
            <person name="Wang B."/>
            <person name="Shu S."/>
            <person name="Song C."/>
            <person name="Liu Y."/>
        </authorList>
    </citation>
    <scope>NUCLEOTIDE SEQUENCE [LARGE SCALE GENOMIC DNA]</scope>
    <source>
        <strain evidence="7">HL-2020</strain>
        <tissue evidence="7">Leaf</tissue>
    </source>
</reference>
<dbReference type="GO" id="GO:0031087">
    <property type="term" value="P:deadenylation-independent decapping of nuclear-transcribed mRNA"/>
    <property type="evidence" value="ECO:0007669"/>
    <property type="project" value="InterPro"/>
</dbReference>
<evidence type="ECO:0000256" key="6">
    <source>
        <dbReference type="SAM" id="Phobius"/>
    </source>
</evidence>
<feature type="region of interest" description="Disordered" evidence="5">
    <location>
        <begin position="182"/>
        <end position="225"/>
    </location>
</feature>
<sequence length="225" mass="25033">MCRNWNSHAHLIHRFLPGKALASIGTVCSRNIDPRLIWAYAHLLIARWRYKHRPKKTQMNLTDKAYLISSHLGRQLEHIRSLRLASATPPPLMFLAVGIGILLDGLFGTGTGRLYCVYYGPNPMATRIDYIVEFTVAVPILILLWNKVFFTDGEHVVQVYCGQTQAIQQYALELSQCLPPTPETTSLEKSDSGVYSKLNTPSSDGFGSADSVTISDALEMPTPVS</sequence>
<feature type="transmembrane region" description="Helical" evidence="6">
    <location>
        <begin position="92"/>
        <end position="116"/>
    </location>
</feature>
<organism evidence="7 8">
    <name type="scientific">Coptis chinensis</name>
    <dbReference type="NCBI Taxonomy" id="261450"/>
    <lineage>
        <taxon>Eukaryota</taxon>
        <taxon>Viridiplantae</taxon>
        <taxon>Streptophyta</taxon>
        <taxon>Embryophyta</taxon>
        <taxon>Tracheophyta</taxon>
        <taxon>Spermatophyta</taxon>
        <taxon>Magnoliopsida</taxon>
        <taxon>Ranunculales</taxon>
        <taxon>Ranunculaceae</taxon>
        <taxon>Coptidoideae</taxon>
        <taxon>Coptis</taxon>
    </lineage>
</organism>
<feature type="compositionally biased region" description="Polar residues" evidence="5">
    <location>
        <begin position="197"/>
        <end position="214"/>
    </location>
</feature>
<keyword evidence="6" id="KW-1133">Transmembrane helix</keyword>